<dbReference type="Gene3D" id="3.40.30.10">
    <property type="entry name" value="Glutaredoxin"/>
    <property type="match status" value="1"/>
</dbReference>
<dbReference type="GO" id="GO:0004364">
    <property type="term" value="F:glutathione transferase activity"/>
    <property type="evidence" value="ECO:0007669"/>
    <property type="project" value="InterPro"/>
</dbReference>
<protein>
    <submittedName>
        <fullName evidence="4">Putative alpha class glutathione-s-transferase</fullName>
    </submittedName>
</protein>
<dbReference type="SFLD" id="SFLDS00019">
    <property type="entry name" value="Glutathione_Transferase_(cytos"/>
    <property type="match status" value="1"/>
</dbReference>
<dbReference type="InterPro" id="IPR010987">
    <property type="entry name" value="Glutathione-S-Trfase_C-like"/>
</dbReference>
<dbReference type="PANTHER" id="PTHR11571">
    <property type="entry name" value="GLUTATHIONE S-TRANSFERASE"/>
    <property type="match status" value="1"/>
</dbReference>
<keyword evidence="4" id="KW-0808">Transferase</keyword>
<name>B6RAZ6_HALDI</name>
<dbReference type="InterPro" id="IPR004045">
    <property type="entry name" value="Glutathione_S-Trfase_N"/>
</dbReference>
<dbReference type="Gene3D" id="1.20.1050.10">
    <property type="match status" value="1"/>
</dbReference>
<feature type="domain" description="GST C-terminal" evidence="3">
    <location>
        <begin position="85"/>
        <end position="189"/>
    </location>
</feature>
<evidence type="ECO:0000313" key="4">
    <source>
        <dbReference type="EMBL" id="ABO26598.1"/>
    </source>
</evidence>
<dbReference type="PROSITE" id="PS50405">
    <property type="entry name" value="GST_CTER"/>
    <property type="match status" value="1"/>
</dbReference>
<dbReference type="InterPro" id="IPR004046">
    <property type="entry name" value="GST_C"/>
</dbReference>
<sequence>MASEPHLTYFEGRGFGELIRMTLCAARIKFTEHFVQSREEFLQMKADGKLLFGQLPLLEIDGLKLIQRRAILKYLARREGLYGSNPTENAFVDMYFEGTRDFMNAFDFWVFDDVNKIREAYRTKHFPRYLPVFEKVLQESSSGYLVGEAMSLADLALLEPLMTAHECFGGRCSAGLSQIKGIPQNDDNK</sequence>
<dbReference type="PROSITE" id="PS50404">
    <property type="entry name" value="GST_NTER"/>
    <property type="match status" value="1"/>
</dbReference>
<dbReference type="AlphaFoldDB" id="B6RAZ6"/>
<evidence type="ECO:0000259" key="3">
    <source>
        <dbReference type="PROSITE" id="PS50405"/>
    </source>
</evidence>
<dbReference type="Pfam" id="PF14497">
    <property type="entry name" value="GST_C_3"/>
    <property type="match status" value="1"/>
</dbReference>
<evidence type="ECO:0000256" key="1">
    <source>
        <dbReference type="ARBA" id="ARBA00011055"/>
    </source>
</evidence>
<dbReference type="Pfam" id="PF02798">
    <property type="entry name" value="GST_N"/>
    <property type="match status" value="1"/>
</dbReference>
<dbReference type="SUPFAM" id="SSF52833">
    <property type="entry name" value="Thioredoxin-like"/>
    <property type="match status" value="1"/>
</dbReference>
<dbReference type="EMBL" id="EF103340">
    <property type="protein sequence ID" value="ABO26598.1"/>
    <property type="molecule type" value="mRNA"/>
</dbReference>
<dbReference type="GO" id="GO:0006749">
    <property type="term" value="P:glutathione metabolic process"/>
    <property type="evidence" value="ECO:0007669"/>
    <property type="project" value="TreeGrafter"/>
</dbReference>
<dbReference type="InterPro" id="IPR003080">
    <property type="entry name" value="GST_alpha"/>
</dbReference>
<reference evidence="4" key="1">
    <citation type="submission" date="2006-10" db="EMBL/GenBank/DDBJ databases">
        <title>Novel gene discovery from Haliotis discus discus by normalized cDNA library analysis.</title>
        <authorList>
            <person name="Qiang W."/>
            <person name="Kang H.-S."/>
            <person name="Lee J."/>
        </authorList>
    </citation>
    <scope>NUCLEOTIDE SEQUENCE</scope>
</reference>
<dbReference type="PANTHER" id="PTHR11571:SF230">
    <property type="entry name" value="GLUTATHIONE TRANSFERASE"/>
    <property type="match status" value="1"/>
</dbReference>
<dbReference type="InterPro" id="IPR050213">
    <property type="entry name" value="GST_superfamily"/>
</dbReference>
<feature type="domain" description="GST N-terminal" evidence="2">
    <location>
        <begin position="3"/>
        <end position="83"/>
    </location>
</feature>
<dbReference type="PRINTS" id="PR01266">
    <property type="entry name" value="GSTRNSFRASEA"/>
</dbReference>
<dbReference type="InterPro" id="IPR036282">
    <property type="entry name" value="Glutathione-S-Trfase_C_sf"/>
</dbReference>
<proteinExistence type="evidence at transcript level"/>
<accession>B6RAZ6</accession>
<comment type="similarity">
    <text evidence="1">Belongs to the GST superfamily. Alpha family.</text>
</comment>
<dbReference type="InterPro" id="IPR040079">
    <property type="entry name" value="Glutathione_S-Trfase"/>
</dbReference>
<organism evidence="4">
    <name type="scientific">Haliotis discus discus</name>
    <name type="common">disc abalone</name>
    <dbReference type="NCBI Taxonomy" id="91233"/>
    <lineage>
        <taxon>Eukaryota</taxon>
        <taxon>Metazoa</taxon>
        <taxon>Spiralia</taxon>
        <taxon>Lophotrochozoa</taxon>
        <taxon>Mollusca</taxon>
        <taxon>Gastropoda</taxon>
        <taxon>Vetigastropoda</taxon>
        <taxon>Lepetellida</taxon>
        <taxon>Haliotoidea</taxon>
        <taxon>Haliotidae</taxon>
        <taxon>Haliotis</taxon>
    </lineage>
</organism>
<dbReference type="SUPFAM" id="SSF47616">
    <property type="entry name" value="GST C-terminal domain-like"/>
    <property type="match status" value="1"/>
</dbReference>
<evidence type="ECO:0000259" key="2">
    <source>
        <dbReference type="PROSITE" id="PS50404"/>
    </source>
</evidence>
<dbReference type="InterPro" id="IPR036249">
    <property type="entry name" value="Thioredoxin-like_sf"/>
</dbReference>